<keyword evidence="1" id="KW-1133">Transmembrane helix</keyword>
<reference evidence="4" key="2">
    <citation type="submission" date="2016-10" db="EMBL/GenBank/DDBJ databases">
        <authorList>
            <person name="de Groot N.N."/>
        </authorList>
    </citation>
    <scope>NUCLEOTIDE SEQUENCE [LARGE SCALE GENOMIC DNA]</scope>
    <source>
        <strain evidence="4">CDM_6</strain>
    </source>
</reference>
<feature type="transmembrane region" description="Helical" evidence="1">
    <location>
        <begin position="92"/>
        <end position="115"/>
    </location>
</feature>
<evidence type="ECO:0000256" key="1">
    <source>
        <dbReference type="SAM" id="Phobius"/>
    </source>
</evidence>
<dbReference type="EMBL" id="FOIC01000044">
    <property type="protein sequence ID" value="SEU09783.1"/>
    <property type="molecule type" value="Genomic_DNA"/>
</dbReference>
<accession>A0A1I0JJX7</accession>
<evidence type="ECO:0000313" key="6">
    <source>
        <dbReference type="Proteomes" id="UP000291097"/>
    </source>
</evidence>
<dbReference type="InterPro" id="IPR058307">
    <property type="entry name" value="DUF7994"/>
</dbReference>
<feature type="transmembrane region" description="Helical" evidence="1">
    <location>
        <begin position="9"/>
        <end position="28"/>
    </location>
</feature>
<dbReference type="OrthoDB" id="180967at2157"/>
<evidence type="ECO:0008006" key="8">
    <source>
        <dbReference type="Google" id="ProtNLM"/>
    </source>
</evidence>
<evidence type="ECO:0000313" key="4">
    <source>
        <dbReference type="EMBL" id="SEU09783.1"/>
    </source>
</evidence>
<feature type="transmembrane region" description="Helical" evidence="1">
    <location>
        <begin position="66"/>
        <end position="86"/>
    </location>
</feature>
<dbReference type="EMBL" id="FMZP01000034">
    <property type="protein sequence ID" value="SDD61382.1"/>
    <property type="molecule type" value="Genomic_DNA"/>
</dbReference>
<evidence type="ECO:0000313" key="2">
    <source>
        <dbReference type="EMBL" id="RZV06561.1"/>
    </source>
</evidence>
<dbReference type="AlphaFoldDB" id="A0A1I0JJX7"/>
<gene>
    <name evidence="2" type="ORF">BDK88_3578</name>
    <name evidence="4" type="ORF">SAMN04488694_1443</name>
    <name evidence="3" type="ORF">SAMN05192552_103431</name>
</gene>
<dbReference type="EMBL" id="SHMP01000007">
    <property type="protein sequence ID" value="RZV06561.1"/>
    <property type="molecule type" value="Genomic_DNA"/>
</dbReference>
<dbReference type="Proteomes" id="UP000291097">
    <property type="component" value="Unassembled WGS sequence"/>
</dbReference>
<dbReference type="Proteomes" id="UP000199320">
    <property type="component" value="Unassembled WGS sequence"/>
</dbReference>
<dbReference type="RefSeq" id="WP_092935757.1">
    <property type="nucleotide sequence ID" value="NZ_FMZP01000034.1"/>
</dbReference>
<name>A0A1I0JJX7_9EURY</name>
<proteinExistence type="predicted"/>
<dbReference type="Proteomes" id="UP000324021">
    <property type="component" value="Unassembled WGS sequence"/>
</dbReference>
<organism evidence="4 5">
    <name type="scientific">Natrinema hispanicum</name>
    <dbReference type="NCBI Taxonomy" id="392421"/>
    <lineage>
        <taxon>Archaea</taxon>
        <taxon>Methanobacteriati</taxon>
        <taxon>Methanobacteriota</taxon>
        <taxon>Stenosarchaea group</taxon>
        <taxon>Halobacteria</taxon>
        <taxon>Halobacteriales</taxon>
        <taxon>Natrialbaceae</taxon>
        <taxon>Natrinema</taxon>
    </lineage>
</organism>
<keyword evidence="1" id="KW-0472">Membrane</keyword>
<reference evidence="5 7" key="1">
    <citation type="submission" date="2016-10" db="EMBL/GenBank/DDBJ databases">
        <authorList>
            <person name="Varghese N."/>
            <person name="Submissions S."/>
        </authorList>
    </citation>
    <scope>NUCLEOTIDE SEQUENCE [LARGE SCALE GENOMIC DNA]</scope>
    <source>
        <strain evidence="3 7">CDM_1</strain>
        <strain evidence="5">CDM_6</strain>
    </source>
</reference>
<reference evidence="2 6" key="3">
    <citation type="submission" date="2019-02" db="EMBL/GenBank/DDBJ databases">
        <title>Genomic Encyclopedia of Archaeal and Bacterial Type Strains, Phase II (KMG-II): from individual species to whole genera.</title>
        <authorList>
            <person name="Goeker M."/>
        </authorList>
    </citation>
    <scope>NUCLEOTIDE SEQUENCE [LARGE SCALE GENOMIC DNA]</scope>
    <source>
        <strain evidence="2 6">DSM 18328</strain>
    </source>
</reference>
<evidence type="ECO:0000313" key="7">
    <source>
        <dbReference type="Proteomes" id="UP000324021"/>
    </source>
</evidence>
<protein>
    <recommendedName>
        <fullName evidence="8">SPW repeat-containing protein</fullName>
    </recommendedName>
</protein>
<dbReference type="Pfam" id="PF25957">
    <property type="entry name" value="DUF7994"/>
    <property type="match status" value="1"/>
</dbReference>
<sequence length="130" mass="14000">MNERRNRQLSAIVGTFLIFITGSVVLLVENLLKTPLLLSQVTLLGLAGIFDIVAATDTQLTARWAWYQWSGLGNICLGLSLPLGFVGSKNSLFFVLVAGIGGLSLAAMGIDMLVYHGKYTRGERLGQKGT</sequence>
<dbReference type="STRING" id="392421.SAMN04488694_1443"/>
<keyword evidence="5" id="KW-1185">Reference proteome</keyword>
<evidence type="ECO:0000313" key="5">
    <source>
        <dbReference type="Proteomes" id="UP000199320"/>
    </source>
</evidence>
<keyword evidence="1" id="KW-0812">Transmembrane</keyword>
<evidence type="ECO:0000313" key="3">
    <source>
        <dbReference type="EMBL" id="SDD61382.1"/>
    </source>
</evidence>